<evidence type="ECO:0000313" key="4">
    <source>
        <dbReference type="Proteomes" id="UP000807306"/>
    </source>
</evidence>
<feature type="region of interest" description="Disordered" evidence="2">
    <location>
        <begin position="244"/>
        <end position="267"/>
    </location>
</feature>
<sequence length="267" mass="30478">MSSATHHLSPSSFSYFTWLKLFGKQLYAQPFDNGKFHQVVQDLLTSREYLNDCRSLEMPPPLSKAQFCYLLEQVRNEDVPSKETLRALRAYVSAEGSPIFKVRPPNHRKSEGSSKFEIQEIRQKSGYLKELADTLGELGNPVLEVRTSGKKGGSLARPLTKADLEKDLANLKIGIRRAKRLVQQLEHDHEDDLDKVESEWYRAVELSNSYTDFIIAKRRAIWKGLRLNDKEKAQVRRLCAPSTPLGLKRQAHPEGGQVNPSKKLRLH</sequence>
<name>A0A9P6EH54_9AGAR</name>
<gene>
    <name evidence="3" type="ORF">CPB83DRAFT_852284</name>
</gene>
<keyword evidence="4" id="KW-1185">Reference proteome</keyword>
<proteinExistence type="predicted"/>
<feature type="coiled-coil region" evidence="1">
    <location>
        <begin position="161"/>
        <end position="195"/>
    </location>
</feature>
<evidence type="ECO:0000256" key="2">
    <source>
        <dbReference type="SAM" id="MobiDB-lite"/>
    </source>
</evidence>
<reference evidence="3" key="1">
    <citation type="submission" date="2020-11" db="EMBL/GenBank/DDBJ databases">
        <authorList>
            <consortium name="DOE Joint Genome Institute"/>
            <person name="Ahrendt S."/>
            <person name="Riley R."/>
            <person name="Andreopoulos W."/>
            <person name="Labutti K."/>
            <person name="Pangilinan J."/>
            <person name="Ruiz-Duenas F.J."/>
            <person name="Barrasa J.M."/>
            <person name="Sanchez-Garcia M."/>
            <person name="Camarero S."/>
            <person name="Miyauchi S."/>
            <person name="Serrano A."/>
            <person name="Linde D."/>
            <person name="Babiker R."/>
            <person name="Drula E."/>
            <person name="Ayuso-Fernandez I."/>
            <person name="Pacheco R."/>
            <person name="Padilla G."/>
            <person name="Ferreira P."/>
            <person name="Barriuso J."/>
            <person name="Kellner H."/>
            <person name="Castanera R."/>
            <person name="Alfaro M."/>
            <person name="Ramirez L."/>
            <person name="Pisabarro A.G."/>
            <person name="Kuo A."/>
            <person name="Tritt A."/>
            <person name="Lipzen A."/>
            <person name="He G."/>
            <person name="Yan M."/>
            <person name="Ng V."/>
            <person name="Cullen D."/>
            <person name="Martin F."/>
            <person name="Rosso M.-N."/>
            <person name="Henrissat B."/>
            <person name="Hibbett D."/>
            <person name="Martinez A.T."/>
            <person name="Grigoriev I.V."/>
        </authorList>
    </citation>
    <scope>NUCLEOTIDE SEQUENCE</scope>
    <source>
        <strain evidence="3">CBS 506.95</strain>
    </source>
</reference>
<keyword evidence="1" id="KW-0175">Coiled coil</keyword>
<evidence type="ECO:0000256" key="1">
    <source>
        <dbReference type="SAM" id="Coils"/>
    </source>
</evidence>
<evidence type="ECO:0000313" key="3">
    <source>
        <dbReference type="EMBL" id="KAF9529538.1"/>
    </source>
</evidence>
<dbReference type="AlphaFoldDB" id="A0A9P6EH54"/>
<protein>
    <submittedName>
        <fullName evidence="3">Uncharacterized protein</fullName>
    </submittedName>
</protein>
<dbReference type="EMBL" id="MU157845">
    <property type="protein sequence ID" value="KAF9529538.1"/>
    <property type="molecule type" value="Genomic_DNA"/>
</dbReference>
<accession>A0A9P6EH54</accession>
<dbReference type="Proteomes" id="UP000807306">
    <property type="component" value="Unassembled WGS sequence"/>
</dbReference>
<organism evidence="3 4">
    <name type="scientific">Crepidotus variabilis</name>
    <dbReference type="NCBI Taxonomy" id="179855"/>
    <lineage>
        <taxon>Eukaryota</taxon>
        <taxon>Fungi</taxon>
        <taxon>Dikarya</taxon>
        <taxon>Basidiomycota</taxon>
        <taxon>Agaricomycotina</taxon>
        <taxon>Agaricomycetes</taxon>
        <taxon>Agaricomycetidae</taxon>
        <taxon>Agaricales</taxon>
        <taxon>Agaricineae</taxon>
        <taxon>Crepidotaceae</taxon>
        <taxon>Crepidotus</taxon>
    </lineage>
</organism>
<comment type="caution">
    <text evidence="3">The sequence shown here is derived from an EMBL/GenBank/DDBJ whole genome shotgun (WGS) entry which is preliminary data.</text>
</comment>